<organism evidence="2 3">
    <name type="scientific">Cyclostephanos tholiformis</name>
    <dbReference type="NCBI Taxonomy" id="382380"/>
    <lineage>
        <taxon>Eukaryota</taxon>
        <taxon>Sar</taxon>
        <taxon>Stramenopiles</taxon>
        <taxon>Ochrophyta</taxon>
        <taxon>Bacillariophyta</taxon>
        <taxon>Coscinodiscophyceae</taxon>
        <taxon>Thalassiosirophycidae</taxon>
        <taxon>Stephanodiscales</taxon>
        <taxon>Stephanodiscaceae</taxon>
        <taxon>Cyclostephanos</taxon>
    </lineage>
</organism>
<protein>
    <recommendedName>
        <fullName evidence="1">Malonyl-CoA decarboxylase C-terminal domain-containing protein</fullName>
    </recommendedName>
</protein>
<dbReference type="PANTHER" id="PTHR28641:SF1">
    <property type="entry name" value="MALONYL-COA DECARBOXYLASE, MITOCHONDRIAL"/>
    <property type="match status" value="1"/>
</dbReference>
<dbReference type="Proteomes" id="UP001530377">
    <property type="component" value="Unassembled WGS sequence"/>
</dbReference>
<evidence type="ECO:0000259" key="1">
    <source>
        <dbReference type="Pfam" id="PF05292"/>
    </source>
</evidence>
<dbReference type="PANTHER" id="PTHR28641">
    <property type="match status" value="1"/>
</dbReference>
<dbReference type="Gene3D" id="3.40.630.150">
    <property type="entry name" value="Malonyl-CoA decarboxylase, catalytic domain"/>
    <property type="match status" value="1"/>
</dbReference>
<reference evidence="2 3" key="1">
    <citation type="submission" date="2024-10" db="EMBL/GenBank/DDBJ databases">
        <title>Updated reference genomes for cyclostephanoid diatoms.</title>
        <authorList>
            <person name="Roberts W.R."/>
            <person name="Alverson A.J."/>
        </authorList>
    </citation>
    <scope>NUCLEOTIDE SEQUENCE [LARGE SCALE GENOMIC DNA]</scope>
    <source>
        <strain evidence="2 3">AJA228-03</strain>
    </source>
</reference>
<gene>
    <name evidence="2" type="ORF">ACHAXA_002456</name>
</gene>
<comment type="caution">
    <text evidence="2">The sequence shown here is derived from an EMBL/GenBank/DDBJ whole genome shotgun (WGS) entry which is preliminary data.</text>
</comment>
<dbReference type="Pfam" id="PF05292">
    <property type="entry name" value="MCD"/>
    <property type="match status" value="1"/>
</dbReference>
<dbReference type="InterPro" id="IPR038351">
    <property type="entry name" value="MCD_N_sf"/>
</dbReference>
<dbReference type="InterPro" id="IPR007956">
    <property type="entry name" value="Malonyl_CoA_deC_C"/>
</dbReference>
<evidence type="ECO:0000313" key="2">
    <source>
        <dbReference type="EMBL" id="KAL3810592.1"/>
    </source>
</evidence>
<dbReference type="EMBL" id="JALLPB020000317">
    <property type="protein sequence ID" value="KAL3810592.1"/>
    <property type="molecule type" value="Genomic_DNA"/>
</dbReference>
<dbReference type="AlphaFoldDB" id="A0ABD3RE24"/>
<name>A0ABD3RE24_9STRA</name>
<dbReference type="InterPro" id="IPR038917">
    <property type="entry name" value="Malonyl_CoA_deC"/>
</dbReference>
<dbReference type="InterPro" id="IPR042303">
    <property type="entry name" value="Malonyl_CoA_deC_C_sf"/>
</dbReference>
<accession>A0ABD3RE24</accession>
<proteinExistence type="predicted"/>
<keyword evidence="3" id="KW-1185">Reference proteome</keyword>
<evidence type="ECO:0000313" key="3">
    <source>
        <dbReference type="Proteomes" id="UP001530377"/>
    </source>
</evidence>
<dbReference type="Gene3D" id="1.20.140.90">
    <property type="entry name" value="Malonyl-CoA decarboxylase, oligemerization domain"/>
    <property type="match status" value="1"/>
</dbReference>
<feature type="domain" description="Malonyl-CoA decarboxylase C-terminal" evidence="1">
    <location>
        <begin position="283"/>
        <end position="565"/>
    </location>
</feature>
<sequence length="598" mass="68172">MVETRAFSQFECKTSRSWPERSINRTAAMVASAMKRNNTLLSALSSSSHFFFASGFQYLPRLHHGEKQGYTIIRFCNQNGFHRSAATSSKDSRMCQLFHEIASRTEAAERYRRTSLGPLNAMERKSAASITSEFCNLYLSFPDWHPSSPEECPKRDILELLLCDKYGVSEESIISIIDNIRSRSLRDADIHRIRSLCTPRYEFIFHYILGSATRDLGVAFLVSLRRNASEVIHYWKFIQNHEVQGDEGTQPNNYGQMTPRRLTKLQNVERGIKTILTSLFRPGVLQLRRMTYDKTPASIIEQIALKEAVHPVQSLHDLRTRLGPGRRCFAFFHPALPDKPLVFVHVALLEEMPKSMEDLQSASEFSESKATCAAFYSISNSEQGLAGVDLGNHLIKSVVQVLRSDFPTMQFCTLSPIPKFRTWLGEKIARYHEGLLKLQEQNHGIGNDNLDVALKFIDDSFITRAEYEQLRGIFSSESPLLDPLDHAVTHRNGSDIASLNHLQPLLMKLAAYYLTIETHHGRPICPVAKFHVRNGAEMYRLNFMADRSKKGLRSSFGIMVNYRYQLDEIEENHVRYEISGDISVKDGVKCWLKGHAQS</sequence>